<keyword evidence="1" id="KW-0614">Plasmid</keyword>
<evidence type="ECO:0000313" key="1">
    <source>
        <dbReference type="EMBL" id="QOP57246.1"/>
    </source>
</evidence>
<dbReference type="Proteomes" id="UP000593972">
    <property type="component" value="Plasmid pLPCN-3"/>
</dbReference>
<name>A0ABD7BXU6_LACPA</name>
<evidence type="ECO:0008006" key="3">
    <source>
        <dbReference type="Google" id="ProtNLM"/>
    </source>
</evidence>
<reference evidence="1 2" key="1">
    <citation type="submission" date="2020-03" db="EMBL/GenBank/DDBJ databases">
        <title>Complete genome sequence of Lactobacillus paracasei strain NFFJ04, isolated from animal feed.</title>
        <authorList>
            <person name="Jung J.Y."/>
        </authorList>
    </citation>
    <scope>NUCLEOTIDE SEQUENCE [LARGE SCALE GENOMIC DNA]</scope>
    <source>
        <strain evidence="1 2">NFFJ04</strain>
        <plasmid evidence="1 2">pLPCN-3</plasmid>
    </source>
</reference>
<evidence type="ECO:0000313" key="2">
    <source>
        <dbReference type="Proteomes" id="UP000593972"/>
    </source>
</evidence>
<sequence>MVVNKHNRRYQITITPEERIQLQFLCEATGERPSELLRRLIVAEAELIKAGFIPATNIPRKKMT</sequence>
<dbReference type="RefSeq" id="WP_085694197.1">
    <property type="nucleotide sequence ID" value="NZ_CP050503.1"/>
</dbReference>
<dbReference type="EMBL" id="CP050503">
    <property type="protein sequence ID" value="QOP57246.1"/>
    <property type="molecule type" value="Genomic_DNA"/>
</dbReference>
<organism evidence="1 2">
    <name type="scientific">Lacticaseibacillus paracasei</name>
    <name type="common">Lactobacillus paracasei</name>
    <dbReference type="NCBI Taxonomy" id="1597"/>
    <lineage>
        <taxon>Bacteria</taxon>
        <taxon>Bacillati</taxon>
        <taxon>Bacillota</taxon>
        <taxon>Bacilli</taxon>
        <taxon>Lactobacillales</taxon>
        <taxon>Lactobacillaceae</taxon>
        <taxon>Lacticaseibacillus</taxon>
    </lineage>
</organism>
<proteinExistence type="predicted"/>
<geneLocation type="plasmid" evidence="1 2">
    <name>pLPCN-3</name>
</geneLocation>
<dbReference type="AlphaFoldDB" id="A0ABD7BXU6"/>
<accession>A0ABD7BXU6</accession>
<protein>
    <recommendedName>
        <fullName evidence="3">CopG family transcriptional regulator</fullName>
    </recommendedName>
</protein>
<gene>
    <name evidence="1" type="ORF">HCJ88_15835</name>
</gene>